<evidence type="ECO:0000313" key="2">
    <source>
        <dbReference type="EMBL" id="PZQ49968.1"/>
    </source>
</evidence>
<proteinExistence type="predicted"/>
<name>A0A2W5NBV0_9SPHN</name>
<dbReference type="Pfam" id="PF08795">
    <property type="entry name" value="DUF1796"/>
    <property type="match status" value="1"/>
</dbReference>
<sequence length="326" mass="36986">MRTLPEDRRWPPSQGNLPTPPRGTRPLLNIGKSLGAKFAVSLLYRSLLHRSPDEAGLAGGLYTINQLGFQRGIETISDGIVGSDEYKWLHRNLFDFSEILSENTKRLIAGKGVEHIISLGTHYQASSILKKYGLKSQSFPFDWLFSSPDAILHCIQDNFDKFLDKSYYKSLEPKNGEARADHEFYKKFYNVDSFFAHRDPVKADDHQFFMRCVDRFREIVGGGSAKLFVMISGNHHDLVGTFEKLHEWVSKLDSANIIAIQLRDPMDGRSLRKVRAESHGDLYEFSPKSAEEGLGFPDLLDDLTVLKLVAEYQITQNARSARRSMG</sequence>
<comment type="caution">
    <text evidence="2">The sequence shown here is derived from an EMBL/GenBank/DDBJ whole genome shotgun (WGS) entry which is preliminary data.</text>
</comment>
<dbReference type="InterPro" id="IPR014903">
    <property type="entry name" value="DUF1796"/>
</dbReference>
<feature type="compositionally biased region" description="Basic and acidic residues" evidence="1">
    <location>
        <begin position="1"/>
        <end position="10"/>
    </location>
</feature>
<reference evidence="2 3" key="1">
    <citation type="submission" date="2017-08" db="EMBL/GenBank/DDBJ databases">
        <title>Infants hospitalized years apart are colonized by the same room-sourced microbial strains.</title>
        <authorList>
            <person name="Brooks B."/>
            <person name="Olm M.R."/>
            <person name="Firek B.A."/>
            <person name="Baker R."/>
            <person name="Thomas B.C."/>
            <person name="Morowitz M.J."/>
            <person name="Banfield J.F."/>
        </authorList>
    </citation>
    <scope>NUCLEOTIDE SEQUENCE [LARGE SCALE GENOMIC DNA]</scope>
    <source>
        <strain evidence="2">S2_005_002_R2_33</strain>
    </source>
</reference>
<organism evidence="2 3">
    <name type="scientific">Novosphingobium pentaromativorans</name>
    <dbReference type="NCBI Taxonomy" id="205844"/>
    <lineage>
        <taxon>Bacteria</taxon>
        <taxon>Pseudomonadati</taxon>
        <taxon>Pseudomonadota</taxon>
        <taxon>Alphaproteobacteria</taxon>
        <taxon>Sphingomonadales</taxon>
        <taxon>Sphingomonadaceae</taxon>
        <taxon>Novosphingobium</taxon>
    </lineage>
</organism>
<dbReference type="EMBL" id="QFPX01000050">
    <property type="protein sequence ID" value="PZQ49968.1"/>
    <property type="molecule type" value="Genomic_DNA"/>
</dbReference>
<feature type="region of interest" description="Disordered" evidence="1">
    <location>
        <begin position="1"/>
        <end position="24"/>
    </location>
</feature>
<evidence type="ECO:0000313" key="3">
    <source>
        <dbReference type="Proteomes" id="UP000249082"/>
    </source>
</evidence>
<dbReference type="AlphaFoldDB" id="A0A2W5NBV0"/>
<accession>A0A2W5NBV0</accession>
<evidence type="ECO:0000256" key="1">
    <source>
        <dbReference type="SAM" id="MobiDB-lite"/>
    </source>
</evidence>
<gene>
    <name evidence="2" type="ORF">DI555_23525</name>
</gene>
<dbReference type="Proteomes" id="UP000249082">
    <property type="component" value="Unassembled WGS sequence"/>
</dbReference>
<protein>
    <submittedName>
        <fullName evidence="2">Uncharacterized protein</fullName>
    </submittedName>
</protein>